<dbReference type="EMBL" id="JAHCLR010000067">
    <property type="protein sequence ID" value="MBS9535948.1"/>
    <property type="molecule type" value="Genomic_DNA"/>
</dbReference>
<evidence type="ECO:0000313" key="2">
    <source>
        <dbReference type="EMBL" id="MBS9535948.1"/>
    </source>
</evidence>
<proteinExistence type="predicted"/>
<accession>A0ABS5RNR4</accession>
<sequence length="155" mass="16804">MGDGGVVFGGLFDDVLAEWGEPFSSAQWGLTEAIEVVFRQGLTFPASWPVQRCEAFIASHADRIAGQLGSVFDDLIDTVTAEYGAAYGVMPHPEDAGVLIDTARRDALTTALIDSVVFELPDQIAQSTREDPGRGDGSMTACSPASRRLRWRRRN</sequence>
<dbReference type="Proteomes" id="UP001519535">
    <property type="component" value="Unassembled WGS sequence"/>
</dbReference>
<keyword evidence="3" id="KW-1185">Reference proteome</keyword>
<name>A0ABS5RNR4_9MYCO</name>
<gene>
    <name evidence="2" type="ORF">KIH27_20400</name>
</gene>
<evidence type="ECO:0000313" key="3">
    <source>
        <dbReference type="Proteomes" id="UP001519535"/>
    </source>
</evidence>
<dbReference type="RefSeq" id="WP_214094798.1">
    <property type="nucleotide sequence ID" value="NZ_JAHCLR010000067.1"/>
</dbReference>
<protein>
    <submittedName>
        <fullName evidence="2">Uncharacterized protein</fullName>
    </submittedName>
</protein>
<organism evidence="2 3">
    <name type="scientific">Mycolicibacter acidiphilus</name>
    <dbReference type="NCBI Taxonomy" id="2835306"/>
    <lineage>
        <taxon>Bacteria</taxon>
        <taxon>Bacillati</taxon>
        <taxon>Actinomycetota</taxon>
        <taxon>Actinomycetes</taxon>
        <taxon>Mycobacteriales</taxon>
        <taxon>Mycobacteriaceae</taxon>
        <taxon>Mycolicibacter</taxon>
    </lineage>
</organism>
<evidence type="ECO:0000256" key="1">
    <source>
        <dbReference type="SAM" id="MobiDB-lite"/>
    </source>
</evidence>
<feature type="region of interest" description="Disordered" evidence="1">
    <location>
        <begin position="126"/>
        <end position="145"/>
    </location>
</feature>
<reference evidence="2 3" key="1">
    <citation type="submission" date="2021-05" db="EMBL/GenBank/DDBJ databases">
        <title>Mycobacterium acidophilum sp. nov., an extremely acid-tolerant member of the genus Mycobacterium.</title>
        <authorList>
            <person name="Xia J."/>
        </authorList>
    </citation>
    <scope>NUCLEOTIDE SEQUENCE [LARGE SCALE GENOMIC DNA]</scope>
    <source>
        <strain evidence="2 3">M1</strain>
    </source>
</reference>
<comment type="caution">
    <text evidence="2">The sequence shown here is derived from an EMBL/GenBank/DDBJ whole genome shotgun (WGS) entry which is preliminary data.</text>
</comment>